<gene>
    <name evidence="25" type="ORF">MMEN_LOCUS13535</name>
</gene>
<keyword evidence="14 23" id="KW-1133">Transmembrane helix</keyword>
<feature type="transmembrane region" description="Helical" evidence="23">
    <location>
        <begin position="664"/>
        <end position="686"/>
    </location>
</feature>
<dbReference type="FunFam" id="3.40.50.1000:FF:000092">
    <property type="entry name" value="copper-transporting ATPase 1 isoform X2"/>
    <property type="match status" value="1"/>
</dbReference>
<evidence type="ECO:0000256" key="2">
    <source>
        <dbReference type="ARBA" id="ARBA00004603"/>
    </source>
</evidence>
<dbReference type="InterPro" id="IPR018303">
    <property type="entry name" value="ATPase_P-typ_P_site"/>
</dbReference>
<feature type="transmembrane region" description="Helical" evidence="23">
    <location>
        <begin position="692"/>
        <end position="713"/>
    </location>
</feature>
<dbReference type="InterPro" id="IPR023214">
    <property type="entry name" value="HAD_sf"/>
</dbReference>
<dbReference type="InterPro" id="IPR023299">
    <property type="entry name" value="ATPase_P-typ_cyto_dom_N"/>
</dbReference>
<evidence type="ECO:0000256" key="20">
    <source>
        <dbReference type="ARBA" id="ARBA00074947"/>
    </source>
</evidence>
<feature type="compositionally biased region" description="Low complexity" evidence="22">
    <location>
        <begin position="40"/>
        <end position="49"/>
    </location>
</feature>
<dbReference type="SUPFAM" id="SSF55008">
    <property type="entry name" value="HMA, heavy metal-associated domain"/>
    <property type="match status" value="4"/>
</dbReference>
<protein>
    <recommendedName>
        <fullName evidence="20">Copper-transporting ATPase 2</fullName>
        <ecNumber evidence="4">7.2.2.8</ecNumber>
    </recommendedName>
    <alternativeName>
        <fullName evidence="21">Copper pump 2</fullName>
    </alternativeName>
</protein>
<dbReference type="GO" id="GO:0055070">
    <property type="term" value="P:copper ion homeostasis"/>
    <property type="evidence" value="ECO:0007669"/>
    <property type="project" value="TreeGrafter"/>
</dbReference>
<dbReference type="GO" id="GO:0043682">
    <property type="term" value="F:P-type divalent copper transporter activity"/>
    <property type="evidence" value="ECO:0007669"/>
    <property type="project" value="TreeGrafter"/>
</dbReference>
<feature type="transmembrane region" description="Helical" evidence="23">
    <location>
        <begin position="856"/>
        <end position="878"/>
    </location>
</feature>
<feature type="transmembrane region" description="Helical" evidence="23">
    <location>
        <begin position="623"/>
        <end position="643"/>
    </location>
</feature>
<keyword evidence="26" id="KW-1185">Reference proteome</keyword>
<evidence type="ECO:0000256" key="18">
    <source>
        <dbReference type="ARBA" id="ARBA00049289"/>
    </source>
</evidence>
<dbReference type="OrthoDB" id="8862792at2759"/>
<keyword evidence="15" id="KW-0186">Copper</keyword>
<dbReference type="PRINTS" id="PR00119">
    <property type="entry name" value="CATATPASE"/>
</dbReference>
<dbReference type="CDD" id="cd02094">
    <property type="entry name" value="P-type_ATPase_Cu-like"/>
    <property type="match status" value="1"/>
</dbReference>
<dbReference type="GO" id="GO:0140581">
    <property type="term" value="F:P-type monovalent copper transporter activity"/>
    <property type="evidence" value="ECO:0007669"/>
    <property type="project" value="UniProtKB-EC"/>
</dbReference>
<dbReference type="PANTHER" id="PTHR43520">
    <property type="entry name" value="ATP7, ISOFORM B"/>
    <property type="match status" value="1"/>
</dbReference>
<dbReference type="EC" id="7.2.2.8" evidence="4"/>
<dbReference type="Gene3D" id="3.30.70.100">
    <property type="match status" value="4"/>
</dbReference>
<evidence type="ECO:0000256" key="5">
    <source>
        <dbReference type="ARBA" id="ARBA00022448"/>
    </source>
</evidence>
<dbReference type="Pfam" id="PF00702">
    <property type="entry name" value="Hydrolase"/>
    <property type="match status" value="1"/>
</dbReference>
<feature type="transmembrane region" description="Helical" evidence="23">
    <location>
        <begin position="584"/>
        <end position="603"/>
    </location>
</feature>
<evidence type="ECO:0000256" key="14">
    <source>
        <dbReference type="ARBA" id="ARBA00022989"/>
    </source>
</evidence>
<evidence type="ECO:0000256" key="23">
    <source>
        <dbReference type="SAM" id="Phobius"/>
    </source>
</evidence>
<dbReference type="FunFam" id="3.40.50.1000:FF:000144">
    <property type="entry name" value="copper-transporting ATPase 1 isoform X2"/>
    <property type="match status" value="1"/>
</dbReference>
<evidence type="ECO:0000259" key="24">
    <source>
        <dbReference type="PROSITE" id="PS50846"/>
    </source>
</evidence>
<dbReference type="CDD" id="cd00371">
    <property type="entry name" value="HMA"/>
    <property type="match status" value="4"/>
</dbReference>
<dbReference type="Gene3D" id="2.70.150.10">
    <property type="entry name" value="Calcium-transporting ATPase, cytoplasmic transduction domain A"/>
    <property type="match status" value="1"/>
</dbReference>
<dbReference type="SUPFAM" id="SSF56784">
    <property type="entry name" value="HAD-like"/>
    <property type="match status" value="1"/>
</dbReference>
<keyword evidence="12" id="KW-0460">Magnesium</keyword>
<feature type="region of interest" description="Disordered" evidence="22">
    <location>
        <begin position="1302"/>
        <end position="1356"/>
    </location>
</feature>
<dbReference type="InterPro" id="IPR017969">
    <property type="entry name" value="Heavy-metal-associated_CS"/>
</dbReference>
<keyword evidence="10" id="KW-0187">Copper transport</keyword>
<evidence type="ECO:0000313" key="25">
    <source>
        <dbReference type="EMBL" id="CAG5933793.1"/>
    </source>
</evidence>
<proteinExistence type="inferred from homology"/>
<evidence type="ECO:0000256" key="7">
    <source>
        <dbReference type="ARBA" id="ARBA00022723"/>
    </source>
</evidence>
<reference evidence="25" key="1">
    <citation type="submission" date="2021-05" db="EMBL/GenBank/DDBJ databases">
        <authorList>
            <person name="Tigano A."/>
        </authorList>
    </citation>
    <scope>NUCLEOTIDE SEQUENCE</scope>
</reference>
<dbReference type="GO" id="GO:0005770">
    <property type="term" value="C:late endosome"/>
    <property type="evidence" value="ECO:0007669"/>
    <property type="project" value="UniProtKB-SubCell"/>
</dbReference>
<keyword evidence="6 23" id="KW-0812">Transmembrane</keyword>
<evidence type="ECO:0000256" key="8">
    <source>
        <dbReference type="ARBA" id="ARBA00022737"/>
    </source>
</evidence>
<accession>A0A8S4BFK2</accession>
<organism evidence="25 26">
    <name type="scientific">Menidia menidia</name>
    <name type="common">Atlantic silverside</name>
    <dbReference type="NCBI Taxonomy" id="238744"/>
    <lineage>
        <taxon>Eukaryota</taxon>
        <taxon>Metazoa</taxon>
        <taxon>Chordata</taxon>
        <taxon>Craniata</taxon>
        <taxon>Vertebrata</taxon>
        <taxon>Euteleostomi</taxon>
        <taxon>Actinopterygii</taxon>
        <taxon>Neopterygii</taxon>
        <taxon>Teleostei</taxon>
        <taxon>Neoteleostei</taxon>
        <taxon>Acanthomorphata</taxon>
        <taxon>Ovalentaria</taxon>
        <taxon>Atherinomorphae</taxon>
        <taxon>Atheriniformes</taxon>
        <taxon>Atherinopsidae</taxon>
        <taxon>Menidiinae</taxon>
        <taxon>Menidia</taxon>
    </lineage>
</organism>
<dbReference type="GO" id="GO:0005524">
    <property type="term" value="F:ATP binding"/>
    <property type="evidence" value="ECO:0007669"/>
    <property type="project" value="UniProtKB-KW"/>
</dbReference>
<dbReference type="InterPro" id="IPR006122">
    <property type="entry name" value="HMA_Cu_ion-bd"/>
</dbReference>
<dbReference type="PROSITE" id="PS00154">
    <property type="entry name" value="ATPASE_E1_E2"/>
    <property type="match status" value="1"/>
</dbReference>
<dbReference type="PROSITE" id="PS01047">
    <property type="entry name" value="HMA_1"/>
    <property type="match status" value="4"/>
</dbReference>
<comment type="catalytic activity">
    <reaction evidence="18">
        <text>Cu(+)(in) + ATP + H2O = Cu(+)(out) + ADP + phosphate + H(+)</text>
        <dbReference type="Rhea" id="RHEA:25792"/>
        <dbReference type="ChEBI" id="CHEBI:15377"/>
        <dbReference type="ChEBI" id="CHEBI:15378"/>
        <dbReference type="ChEBI" id="CHEBI:30616"/>
        <dbReference type="ChEBI" id="CHEBI:43474"/>
        <dbReference type="ChEBI" id="CHEBI:49552"/>
        <dbReference type="ChEBI" id="CHEBI:456216"/>
        <dbReference type="EC" id="7.2.2.8"/>
    </reaction>
</comment>
<dbReference type="InterPro" id="IPR044492">
    <property type="entry name" value="P_typ_ATPase_HD_dom"/>
</dbReference>
<dbReference type="SFLD" id="SFLDG00002">
    <property type="entry name" value="C1.7:_P-type_atpase_like"/>
    <property type="match status" value="1"/>
</dbReference>
<dbReference type="InterPro" id="IPR036412">
    <property type="entry name" value="HAD-like_sf"/>
</dbReference>
<comment type="subunit">
    <text evidence="19">Monomer. Interacts with COMMD1/MURR1. Interacts with DCTN4, in a copper-dependent manner. Interacts with ATOX1. Interacts (via C-terminus) with ZBTB16/PLZF.</text>
</comment>
<dbReference type="GO" id="GO:0005507">
    <property type="term" value="F:copper ion binding"/>
    <property type="evidence" value="ECO:0007669"/>
    <property type="project" value="InterPro"/>
</dbReference>
<feature type="region of interest" description="Disordered" evidence="22">
    <location>
        <begin position="362"/>
        <end position="392"/>
    </location>
</feature>
<dbReference type="SUPFAM" id="SSF81653">
    <property type="entry name" value="Calcium ATPase, transduction domain A"/>
    <property type="match status" value="1"/>
</dbReference>
<dbReference type="FunFam" id="3.30.70.100:FF:000001">
    <property type="entry name" value="ATPase copper transporting beta"/>
    <property type="match status" value="4"/>
</dbReference>
<dbReference type="FunFam" id="2.70.150.10:FF:000002">
    <property type="entry name" value="Copper-transporting ATPase 1, putative"/>
    <property type="match status" value="1"/>
</dbReference>
<keyword evidence="8" id="KW-0677">Repeat</keyword>
<dbReference type="PRINTS" id="PR00942">
    <property type="entry name" value="CUATPASEI"/>
</dbReference>
<dbReference type="PANTHER" id="PTHR43520:SF30">
    <property type="entry name" value="COPPER-TRANSPORTING ATPASE 2"/>
    <property type="match status" value="1"/>
</dbReference>
<feature type="domain" description="HMA" evidence="24">
    <location>
        <begin position="474"/>
        <end position="540"/>
    </location>
</feature>
<feature type="compositionally biased region" description="Polar residues" evidence="22">
    <location>
        <begin position="1332"/>
        <end position="1347"/>
    </location>
</feature>
<dbReference type="SFLD" id="SFLDS00003">
    <property type="entry name" value="Haloacid_Dehalogenase"/>
    <property type="match status" value="1"/>
</dbReference>
<dbReference type="InterPro" id="IPR023298">
    <property type="entry name" value="ATPase_P-typ_TM_dom_sf"/>
</dbReference>
<dbReference type="InterPro" id="IPR006121">
    <property type="entry name" value="HMA_dom"/>
</dbReference>
<dbReference type="Gene3D" id="3.40.1110.10">
    <property type="entry name" value="Calcium-transporting ATPase, cytoplasmic domain N"/>
    <property type="match status" value="1"/>
</dbReference>
<comment type="subcellular location">
    <subcellularLocation>
        <location evidence="1">Golgi apparatus</location>
        <location evidence="1">trans-Golgi network membrane</location>
        <topology evidence="1">Multi-pass membrane protein</topology>
    </subcellularLocation>
    <subcellularLocation>
        <location evidence="2">Late endosome</location>
    </subcellularLocation>
</comment>
<dbReference type="InterPro" id="IPR008250">
    <property type="entry name" value="ATPase_P-typ_transduc_dom_A_sf"/>
</dbReference>
<evidence type="ECO:0000256" key="1">
    <source>
        <dbReference type="ARBA" id="ARBA00004166"/>
    </source>
</evidence>
<comment type="caution">
    <text evidence="25">The sequence shown here is derived from an EMBL/GenBank/DDBJ whole genome shotgun (WGS) entry which is preliminary data.</text>
</comment>
<dbReference type="FunFam" id="3.40.1110.10:FF:000015">
    <property type="entry name" value="ATPase copper transporting beta"/>
    <property type="match status" value="1"/>
</dbReference>
<feature type="domain" description="HMA" evidence="24">
    <location>
        <begin position="282"/>
        <end position="348"/>
    </location>
</feature>
<keyword evidence="5" id="KW-0813">Transport</keyword>
<keyword evidence="9" id="KW-0547">Nucleotide-binding</keyword>
<dbReference type="SUPFAM" id="SSF81665">
    <property type="entry name" value="Calcium ATPase, transmembrane domain M"/>
    <property type="match status" value="1"/>
</dbReference>
<evidence type="ECO:0000256" key="12">
    <source>
        <dbReference type="ARBA" id="ARBA00022842"/>
    </source>
</evidence>
<dbReference type="Proteomes" id="UP000677803">
    <property type="component" value="Unassembled WGS sequence"/>
</dbReference>
<evidence type="ECO:0000256" key="22">
    <source>
        <dbReference type="SAM" id="MobiDB-lite"/>
    </source>
</evidence>
<keyword evidence="17 23" id="KW-0472">Membrane</keyword>
<dbReference type="GO" id="GO:0005802">
    <property type="term" value="C:trans-Golgi network"/>
    <property type="evidence" value="ECO:0007669"/>
    <property type="project" value="UniProtKB-ARBA"/>
</dbReference>
<evidence type="ECO:0000256" key="9">
    <source>
        <dbReference type="ARBA" id="ARBA00022741"/>
    </source>
</evidence>
<evidence type="ECO:0000313" key="26">
    <source>
        <dbReference type="Proteomes" id="UP000677803"/>
    </source>
</evidence>
<comment type="similarity">
    <text evidence="3">Belongs to the cation transport ATPase (P-type) (TC 3.A.3) family. Type IB subfamily.</text>
</comment>
<dbReference type="PROSITE" id="PS50846">
    <property type="entry name" value="HMA_2"/>
    <property type="match status" value="4"/>
</dbReference>
<evidence type="ECO:0000256" key="10">
    <source>
        <dbReference type="ARBA" id="ARBA00022796"/>
    </source>
</evidence>
<evidence type="ECO:0000256" key="4">
    <source>
        <dbReference type="ARBA" id="ARBA00012517"/>
    </source>
</evidence>
<feature type="domain" description="HMA" evidence="24">
    <location>
        <begin position="192"/>
        <end position="258"/>
    </location>
</feature>
<keyword evidence="13" id="KW-1278">Translocase</keyword>
<evidence type="ECO:0000256" key="6">
    <source>
        <dbReference type="ARBA" id="ARBA00022692"/>
    </source>
</evidence>
<dbReference type="InterPro" id="IPR001757">
    <property type="entry name" value="P_typ_ATPase"/>
</dbReference>
<feature type="domain" description="HMA" evidence="24">
    <location>
        <begin position="398"/>
        <end position="464"/>
    </location>
</feature>
<dbReference type="Gene3D" id="3.40.50.1000">
    <property type="entry name" value="HAD superfamily/HAD-like"/>
    <property type="match status" value="1"/>
</dbReference>
<dbReference type="Pfam" id="PF00122">
    <property type="entry name" value="E1-E2_ATPase"/>
    <property type="match status" value="1"/>
</dbReference>
<evidence type="ECO:0000256" key="16">
    <source>
        <dbReference type="ARBA" id="ARBA00023065"/>
    </source>
</evidence>
<keyword evidence="7" id="KW-0479">Metal-binding</keyword>
<feature type="region of interest" description="Disordered" evidence="22">
    <location>
        <begin position="30"/>
        <end position="62"/>
    </location>
</feature>
<dbReference type="SUPFAM" id="SSF81660">
    <property type="entry name" value="Metal cation-transporting ATPase, ATP-binding domain N"/>
    <property type="match status" value="1"/>
</dbReference>
<dbReference type="SFLD" id="SFLDF00027">
    <property type="entry name" value="p-type_atpase"/>
    <property type="match status" value="1"/>
</dbReference>
<keyword evidence="11" id="KW-0067">ATP-binding</keyword>
<dbReference type="GO" id="GO:0016020">
    <property type="term" value="C:membrane"/>
    <property type="evidence" value="ECO:0007669"/>
    <property type="project" value="InterPro"/>
</dbReference>
<evidence type="ECO:0000256" key="11">
    <source>
        <dbReference type="ARBA" id="ARBA00022840"/>
    </source>
</evidence>
<dbReference type="InterPro" id="IPR059000">
    <property type="entry name" value="ATPase_P-type_domA"/>
</dbReference>
<evidence type="ECO:0000256" key="17">
    <source>
        <dbReference type="ARBA" id="ARBA00023136"/>
    </source>
</evidence>
<evidence type="ECO:0000256" key="3">
    <source>
        <dbReference type="ARBA" id="ARBA00006024"/>
    </source>
</evidence>
<dbReference type="InterPro" id="IPR036163">
    <property type="entry name" value="HMA_dom_sf"/>
</dbReference>
<evidence type="ECO:0000256" key="19">
    <source>
        <dbReference type="ARBA" id="ARBA00065683"/>
    </source>
</evidence>
<sequence length="1371" mass="146576">MTLHRRALLSPERAFSSRVDFRTPGALTCGDKPGAAAMFSPKSPRNPSRNEPRPPPPAAASGEHISMVECGCRPECTCGVPPARCVARLCSAGATKRGPAIDEQGFDNLAYEYGSQSELYPSPKPASRASFKLLGLTSEHQAVETTLSSLNGVLAVIWSVPDSFVQVDYDTSVTTIRAMALQLQTLGCGVEAAVQIRVDGMHCQSCVRSIQGRIGDLPGVSHIQVSLQDSLAAIVFQPVHVTQQELRDKIEEMGFGAVVSDEDPPSGGSEYWQLDQLTVTPQTVSIGIVGMTCSSCVQSIEGRISQMSGVRSVTVSLKEQEGTIQFDPSLTEPEQLRAAIEDMGFDAALPGPIMGIKIHKKQDLPKPQSPGRAGAINGTASQADPASCHPGPPEKRAQKCFISVTGMTCASCVANIERNLLKNRGIISVLVSLMAGKAEVKYDADVLETGAVTRLIEDLGFGAKLMEDNAVTQGKLDLNITGMTCASCVHNIESKLTTTKGIHRASVALATSKAQIQFDPEVIGARDIIRIIQSLGFEASLVKVGFQNNLDHKEEIRQQVSVLKTFKLNGADSSETSLKWKNSFLLSLVFGLPAMGLMIYMMVMDSQHQEHGGSMPEEQNVLPGLSLLNLAFFLLCTPVQVFGGRYFYVQAYRSLKHRTANMDVLIVLATSIAYIYSCVVLVVAMAERASQSPVTFFDTPPMLFVFIALGRWLEHIAKSKTSEALAKLMSLQATDATVVTLGPDRSVVSEEQVVVELVQRGDVVKVGPGGKFPVDGKVIEGSSMADESLITGEPMPVSKKVGSLVIAGSINAHGALLVEATHVGSETTLSQIVKLVEEAQTSKAPIQQFADRLSGYFVPFIVLVSLLTLVAWLAVGFVDFDLVKENFPGYNQSISKSEVIVRFAFQASITVLSIACPCSLGLATPTAVMVGTGIGVVMFDKTGTITNGVPRVTRVLVLWEMARMPLRKILALVGTAEASSEHPLGLAVAKHCKDELCSDVLGYCQDFQAVPGCGISCRVSSVEHLLQQEGDQCFPLPGATTDESSLPPAEEPCPPAVAKSYSVLIGNREWMRRNGHHIKADVDAAMSSHETKGQTAILVAIDGQDPAALGLCLCRRPTLTLPYVLFAGVLCAMIAIADTVKAESALAVHTLNSMGIEVVMITGDNRRTAKAIAAQVGIRKVFAEVLPSHKVAKVQELQARGLRVAMVGDGVNDSPALASADVGIAIGTGTDVAIEAADIVLIRNDLLDVVASVELSKKTPWMGSAAMAASSVSVVLSSLLLRMYKKTSAEFYESRARGQMRSLRSSQISTHLGLEGRRQSPAVRGPAREEPGQNSTTSTGLSSQRASIRTPPEQDRYSFLERQKAADLNVL</sequence>
<dbReference type="Pfam" id="PF00403">
    <property type="entry name" value="HMA"/>
    <property type="match status" value="4"/>
</dbReference>
<dbReference type="NCBIfam" id="TIGR01494">
    <property type="entry name" value="ATPase_P-type"/>
    <property type="match status" value="2"/>
</dbReference>
<keyword evidence="16" id="KW-0406">Ion transport</keyword>
<dbReference type="EMBL" id="CAJRST010015557">
    <property type="protein sequence ID" value="CAG5933793.1"/>
    <property type="molecule type" value="Genomic_DNA"/>
</dbReference>
<evidence type="ECO:0000256" key="15">
    <source>
        <dbReference type="ARBA" id="ARBA00023008"/>
    </source>
</evidence>
<name>A0A8S4BFK2_9TELE</name>
<evidence type="ECO:0000256" key="21">
    <source>
        <dbReference type="ARBA" id="ARBA00083608"/>
    </source>
</evidence>
<dbReference type="NCBIfam" id="TIGR00003">
    <property type="entry name" value="copper ion binding protein"/>
    <property type="match status" value="4"/>
</dbReference>
<evidence type="ECO:0000256" key="13">
    <source>
        <dbReference type="ARBA" id="ARBA00022967"/>
    </source>
</evidence>
<dbReference type="GO" id="GO:0016887">
    <property type="term" value="F:ATP hydrolysis activity"/>
    <property type="evidence" value="ECO:0007669"/>
    <property type="project" value="InterPro"/>
</dbReference>